<name>A0A0G0AGU3_TRIHA</name>
<dbReference type="Proteomes" id="UP000034112">
    <property type="component" value="Unassembled WGS sequence"/>
</dbReference>
<proteinExistence type="predicted"/>
<dbReference type="EMBL" id="JOKZ01000085">
    <property type="protein sequence ID" value="KKP04179.1"/>
    <property type="molecule type" value="Genomic_DNA"/>
</dbReference>
<dbReference type="Pfam" id="PF00109">
    <property type="entry name" value="ketoacyl-synt"/>
    <property type="match status" value="2"/>
</dbReference>
<accession>A0A0G0AGU3</accession>
<dbReference type="CDD" id="cd00833">
    <property type="entry name" value="PKS"/>
    <property type="match status" value="1"/>
</dbReference>
<dbReference type="Pfam" id="PF00698">
    <property type="entry name" value="Acyl_transf_1"/>
    <property type="match status" value="1"/>
</dbReference>
<dbReference type="GO" id="GO:0004312">
    <property type="term" value="F:fatty acid synthase activity"/>
    <property type="evidence" value="ECO:0007669"/>
    <property type="project" value="TreeGrafter"/>
</dbReference>
<organism evidence="4 5">
    <name type="scientific">Trichoderma harzianum</name>
    <name type="common">Hypocrea lixii</name>
    <dbReference type="NCBI Taxonomy" id="5544"/>
    <lineage>
        <taxon>Eukaryota</taxon>
        <taxon>Fungi</taxon>
        <taxon>Dikarya</taxon>
        <taxon>Ascomycota</taxon>
        <taxon>Pezizomycotina</taxon>
        <taxon>Sordariomycetes</taxon>
        <taxon>Hypocreomycetidae</taxon>
        <taxon>Hypocreales</taxon>
        <taxon>Hypocreaceae</taxon>
        <taxon>Trichoderma</taxon>
    </lineage>
</organism>
<evidence type="ECO:0000313" key="5">
    <source>
        <dbReference type="Proteomes" id="UP000034112"/>
    </source>
</evidence>
<reference evidence="5" key="1">
    <citation type="journal article" date="2015" name="Genome Announc.">
        <title>Draft whole-genome sequence of the biocontrol agent Trichoderma harzianum T6776.</title>
        <authorList>
            <person name="Baroncelli R."/>
            <person name="Piaggeschi G."/>
            <person name="Fiorini L."/>
            <person name="Bertolini E."/>
            <person name="Zapparata A."/>
            <person name="Pe M.E."/>
            <person name="Sarrocco S."/>
            <person name="Vannacci G."/>
        </authorList>
    </citation>
    <scope>NUCLEOTIDE SEQUENCE [LARGE SCALE GENOMIC DNA]</scope>
    <source>
        <strain evidence="5">T6776</strain>
    </source>
</reference>
<dbReference type="SMART" id="SM00827">
    <property type="entry name" value="PKS_AT"/>
    <property type="match status" value="1"/>
</dbReference>
<feature type="domain" description="Ketosynthase family 3 (KS3)" evidence="3">
    <location>
        <begin position="6"/>
        <end position="414"/>
    </location>
</feature>
<dbReference type="Gene3D" id="3.40.366.10">
    <property type="entry name" value="Malonyl-Coenzyme A Acyl Carrier Protein, domain 2"/>
    <property type="match status" value="2"/>
</dbReference>
<sequence length="776" mass="85170">MTDTTQVPMAIIGMACRFSGDVTNPSKLWELCVSGRDGHTPIPENRFDVRGVYHTDKGRVGGSSVKSRYFLGQDISLFDAAFFNLSSDAAAALDPQERFLLETVYEATEEGALNKDYYEIQSKDAEALPLSSPFGTGTAMLSNRISHFFDLRGPSISVDTGDSAGIVAVHQGCQSIRSGKSYMSIVAAANIFLGQDDLIGRVEGVAALILQPLDAALRDGNQVHAVIGDSGGYSLEDIGYVEARLTGTAAEDPYEAETIARAFDKNRDETDPVVFGSLNTNLGDTGPVSGIAALIKAVFLLKHRCQQLRRLGPKIGHYVSRDPSVGLDPDYHTEGHSNDTGCISNRSLEYLLSAKGSTACTTMMHQLAHHIVKSRPKPEDLAFTLAERRSRHCWVAAVRSRDIDELAAGLLSPTRKPSNTPPELPELGFVFNGPNAQWQAMGRELIEAYPIFGQRIYEADDILREYGALWSLKEELMRDKITTRVAEIQLSQPISVAIQLCLSLQRRDRGGIEILSFEEALGVAYFRGELCFQKQKLHSLRGGMIVAAVSSAVAEKYIASTNTSGGQVVVACINSPFHVTYSGDLDTLDEVANNLKNDDIVVGKLKAPMAYHSHHIRHVEKEYIEKLRPILGASTRKQTCFDTTVISPVTGGQVSPSVLLSPEHWACNMTSPVLFSQAFNNMIGNIDMLVEIGSHSILAAPIRQRLRDRNIERPYTSCLSRLVDAVDTMQDMVCELISRGYPVNFRQVKSPLGVEGQQQSHRLVTNLPSYPWNHTR</sequence>
<gene>
    <name evidence="4" type="ORF">THAR02_03697</name>
</gene>
<dbReference type="Gene3D" id="3.40.47.10">
    <property type="match status" value="2"/>
</dbReference>
<evidence type="ECO:0000313" key="4">
    <source>
        <dbReference type="EMBL" id="KKP04179.1"/>
    </source>
</evidence>
<dbReference type="InterPro" id="IPR050091">
    <property type="entry name" value="PKS_NRPS_Biosynth_Enz"/>
</dbReference>
<dbReference type="Pfam" id="PF02801">
    <property type="entry name" value="Ketoacyl-synt_C"/>
    <property type="match status" value="1"/>
</dbReference>
<dbReference type="SMART" id="SM00825">
    <property type="entry name" value="PKS_KS"/>
    <property type="match status" value="1"/>
</dbReference>
<dbReference type="OMA" id="CHEYALA"/>
<dbReference type="SUPFAM" id="SSF55048">
    <property type="entry name" value="Probable ACP-binding domain of malonyl-CoA ACP transacylase"/>
    <property type="match status" value="1"/>
</dbReference>
<evidence type="ECO:0000259" key="3">
    <source>
        <dbReference type="PROSITE" id="PS52004"/>
    </source>
</evidence>
<dbReference type="PANTHER" id="PTHR43775">
    <property type="entry name" value="FATTY ACID SYNTHASE"/>
    <property type="match status" value="1"/>
</dbReference>
<dbReference type="InterPro" id="IPR014030">
    <property type="entry name" value="Ketoacyl_synth_N"/>
</dbReference>
<evidence type="ECO:0000256" key="2">
    <source>
        <dbReference type="ARBA" id="ARBA00022553"/>
    </source>
</evidence>
<dbReference type="InterPro" id="IPR016035">
    <property type="entry name" value="Acyl_Trfase/lysoPLipase"/>
</dbReference>
<evidence type="ECO:0000256" key="1">
    <source>
        <dbReference type="ARBA" id="ARBA00022450"/>
    </source>
</evidence>
<dbReference type="InterPro" id="IPR014043">
    <property type="entry name" value="Acyl_transferase_dom"/>
</dbReference>
<dbReference type="OrthoDB" id="329835at2759"/>
<keyword evidence="1" id="KW-0596">Phosphopantetheine</keyword>
<dbReference type="SUPFAM" id="SSF52151">
    <property type="entry name" value="FabD/lysophospholipase-like"/>
    <property type="match status" value="1"/>
</dbReference>
<dbReference type="InterPro" id="IPR016036">
    <property type="entry name" value="Malonyl_transacylase_ACP-bd"/>
</dbReference>
<dbReference type="InterPro" id="IPR014031">
    <property type="entry name" value="Ketoacyl_synth_C"/>
</dbReference>
<protein>
    <submittedName>
        <fullName evidence="4">Beta-ketoacyl synthase domain-containing protein</fullName>
    </submittedName>
</protein>
<dbReference type="AlphaFoldDB" id="A0A0G0AGU3"/>
<dbReference type="PROSITE" id="PS52004">
    <property type="entry name" value="KS3_2"/>
    <property type="match status" value="1"/>
</dbReference>
<dbReference type="GO" id="GO:0006633">
    <property type="term" value="P:fatty acid biosynthetic process"/>
    <property type="evidence" value="ECO:0007669"/>
    <property type="project" value="TreeGrafter"/>
</dbReference>
<comment type="caution">
    <text evidence="4">The sequence shown here is derived from an EMBL/GenBank/DDBJ whole genome shotgun (WGS) entry which is preliminary data.</text>
</comment>
<dbReference type="InterPro" id="IPR020841">
    <property type="entry name" value="PKS_Beta-ketoAc_synthase_dom"/>
</dbReference>
<keyword evidence="2" id="KW-0597">Phosphoprotein</keyword>
<dbReference type="PANTHER" id="PTHR43775:SF29">
    <property type="entry name" value="ASPERFURANONE POLYKETIDE SYNTHASE AFOG-RELATED"/>
    <property type="match status" value="1"/>
</dbReference>
<dbReference type="InterPro" id="IPR016039">
    <property type="entry name" value="Thiolase-like"/>
</dbReference>
<dbReference type="InterPro" id="IPR001227">
    <property type="entry name" value="Ac_transferase_dom_sf"/>
</dbReference>
<dbReference type="SUPFAM" id="SSF53901">
    <property type="entry name" value="Thiolase-like"/>
    <property type="match status" value="1"/>
</dbReference>